<organism evidence="4 5">
    <name type="scientific">Undibacterium nitidum</name>
    <dbReference type="NCBI Taxonomy" id="2762298"/>
    <lineage>
        <taxon>Bacteria</taxon>
        <taxon>Pseudomonadati</taxon>
        <taxon>Pseudomonadota</taxon>
        <taxon>Betaproteobacteria</taxon>
        <taxon>Burkholderiales</taxon>
        <taxon>Oxalobacteraceae</taxon>
        <taxon>Undibacterium</taxon>
    </lineage>
</organism>
<dbReference type="InterPro" id="IPR024191">
    <property type="entry name" value="Peptidase_M61"/>
</dbReference>
<gene>
    <name evidence="4" type="ORF">H8K36_03710</name>
</gene>
<evidence type="ECO:0000313" key="4">
    <source>
        <dbReference type="EMBL" id="MBC3880466.1"/>
    </source>
</evidence>
<feature type="compositionally biased region" description="Basic and acidic residues" evidence="1">
    <location>
        <begin position="602"/>
        <end position="614"/>
    </location>
</feature>
<dbReference type="SMART" id="SM00228">
    <property type="entry name" value="PDZ"/>
    <property type="match status" value="1"/>
</dbReference>
<name>A0A923HUR4_9BURK</name>
<protein>
    <submittedName>
        <fullName evidence="4">M61 family metallopeptidase</fullName>
    </submittedName>
</protein>
<dbReference type="InterPro" id="IPR041489">
    <property type="entry name" value="PDZ_6"/>
</dbReference>
<dbReference type="PIRSF" id="PIRSF016493">
    <property type="entry name" value="Glycyl_aminpptds"/>
    <property type="match status" value="1"/>
</dbReference>
<dbReference type="InterPro" id="IPR007963">
    <property type="entry name" value="Peptidase_M61_catalytic"/>
</dbReference>
<keyword evidence="2" id="KW-0732">Signal</keyword>
<feature type="region of interest" description="Disordered" evidence="1">
    <location>
        <begin position="593"/>
        <end position="614"/>
    </location>
</feature>
<dbReference type="Pfam" id="PF05299">
    <property type="entry name" value="Peptidase_M61"/>
    <property type="match status" value="1"/>
</dbReference>
<dbReference type="Gene3D" id="2.30.42.10">
    <property type="match status" value="1"/>
</dbReference>
<dbReference type="SUPFAM" id="SSF50156">
    <property type="entry name" value="PDZ domain-like"/>
    <property type="match status" value="1"/>
</dbReference>
<comment type="caution">
    <text evidence="4">The sequence shown here is derived from an EMBL/GenBank/DDBJ whole genome shotgun (WGS) entry which is preliminary data.</text>
</comment>
<dbReference type="Pfam" id="PF17899">
    <property type="entry name" value="Peptidase_M61_N"/>
    <property type="match status" value="1"/>
</dbReference>
<feature type="signal peptide" evidence="2">
    <location>
        <begin position="1"/>
        <end position="22"/>
    </location>
</feature>
<evidence type="ECO:0000256" key="2">
    <source>
        <dbReference type="SAM" id="SignalP"/>
    </source>
</evidence>
<dbReference type="InterPro" id="IPR001478">
    <property type="entry name" value="PDZ"/>
</dbReference>
<keyword evidence="5" id="KW-1185">Reference proteome</keyword>
<feature type="domain" description="PDZ" evidence="3">
    <location>
        <begin position="475"/>
        <end position="552"/>
    </location>
</feature>
<dbReference type="PROSITE" id="PS50106">
    <property type="entry name" value="PDZ"/>
    <property type="match status" value="1"/>
</dbReference>
<dbReference type="Gene3D" id="2.60.40.3650">
    <property type="match status" value="1"/>
</dbReference>
<evidence type="ECO:0000259" key="3">
    <source>
        <dbReference type="PROSITE" id="PS50106"/>
    </source>
</evidence>
<evidence type="ECO:0000313" key="5">
    <source>
        <dbReference type="Proteomes" id="UP000627446"/>
    </source>
</evidence>
<dbReference type="EMBL" id="JACOFZ010000001">
    <property type="protein sequence ID" value="MBC3880466.1"/>
    <property type="molecule type" value="Genomic_DNA"/>
</dbReference>
<dbReference type="InterPro" id="IPR036034">
    <property type="entry name" value="PDZ_sf"/>
</dbReference>
<sequence length="614" mass="69012">MKKILLPSIALACTLGSATAHADVNYQIKITNAAQHLAEVSIDFPAAKGNTLDVQMPIWRTGRYEVLNLGKNVRQFKATNSKGQPLTFAKTDKGTWQVKTKAGEAVKVSYEVYANALGERTQHIDDTHAYLDASGILMYAAPFRSQAITVKLDTPTNWVSRSGMDKGNCDHCFVAPNYDVLIDSPIETGEHEFHQFEVDGRSIELAIWGRGNYDGKKMAEDLKKIVIETKKTLGEFPFKKRYLFIVHATDGAGGATEHLNSTVIQKPRWTYFPRKEYLGFLKTAAHEFVHTWNVKAYRPKEMVPYEYQKENYTRLLWIAEGNTSYLEELVTLRAGIQTRDEFLDDLSKALLAYEHQPGRFQQSAAESSFDSWIDAGGERARNASVNIYSKGMLLGNAIDIEVRRQTNGAKGLEHVHQYLYAHHTVDKGGFGEADVRTALKSVTGNDWSDWWAMYVDGIGEIPFPELLKNVGLKYIIEAGKDDEQKEEWFTGLRTREAGDFPLVTEVERDSPAWKAGIVAGDTLIAANGLRLTNKDLNDRLWLMQQTPMKLSVFRRDELKELAFVPAKQVKGKAKVKALDDANDQQKALNSKWLGVEWPSKPAADKTKDAEKIAK</sequence>
<feature type="chain" id="PRO_5037663962" evidence="2">
    <location>
        <begin position="23"/>
        <end position="614"/>
    </location>
</feature>
<dbReference type="AlphaFoldDB" id="A0A923HUR4"/>
<dbReference type="Gene3D" id="1.10.390.10">
    <property type="entry name" value="Neutral Protease Domain 2"/>
    <property type="match status" value="1"/>
</dbReference>
<dbReference type="Pfam" id="PF17820">
    <property type="entry name" value="PDZ_6"/>
    <property type="match status" value="1"/>
</dbReference>
<dbReference type="InterPro" id="IPR040756">
    <property type="entry name" value="Peptidase_M61_N"/>
</dbReference>
<dbReference type="Proteomes" id="UP000627446">
    <property type="component" value="Unassembled WGS sequence"/>
</dbReference>
<dbReference type="RefSeq" id="WP_186915027.1">
    <property type="nucleotide sequence ID" value="NZ_JACOFZ010000001.1"/>
</dbReference>
<proteinExistence type="predicted"/>
<accession>A0A923HUR4</accession>
<dbReference type="InterPro" id="IPR027268">
    <property type="entry name" value="Peptidase_M4/M1_CTD_sf"/>
</dbReference>
<reference evidence="4" key="1">
    <citation type="submission" date="2020-08" db="EMBL/GenBank/DDBJ databases">
        <title>Novel species isolated from subtropical streams in China.</title>
        <authorList>
            <person name="Lu H."/>
        </authorList>
    </citation>
    <scope>NUCLEOTIDE SEQUENCE</scope>
    <source>
        <strain evidence="4">LX22W</strain>
    </source>
</reference>
<dbReference type="SUPFAM" id="SSF55486">
    <property type="entry name" value="Metalloproteases ('zincins'), catalytic domain"/>
    <property type="match status" value="1"/>
</dbReference>
<evidence type="ECO:0000256" key="1">
    <source>
        <dbReference type="SAM" id="MobiDB-lite"/>
    </source>
</evidence>